<evidence type="ECO:0000313" key="2">
    <source>
        <dbReference type="Proteomes" id="UP000188318"/>
    </source>
</evidence>
<dbReference type="STRING" id="602072.A0A1R3RSR1"/>
<sequence length="207" mass="24069">MSLTDDHLLPNFFHPYKGQFQIPLDIYSDIAECWPGFNSDPEEIAQRPARLFRYACLSFRVAAERQVSHGAAFGDFVKFGELIEYRPHHWQVQAAWDMPDQHPHMKAMVISDAVRDERLLRGEVLTIIDIMRGRLTHKATRAHIDAPILLFSFMDTCVRVLEANIDGEQFTIRATRLYDFKAEEDPNFSLSIFFDKWWMGQAADLSY</sequence>
<dbReference type="AlphaFoldDB" id="A0A1R3RSR1"/>
<proteinExistence type="predicted"/>
<dbReference type="OrthoDB" id="4453902at2759"/>
<accession>A0A1R3RSR1</accession>
<name>A0A1R3RSR1_ASPC5</name>
<keyword evidence="2" id="KW-1185">Reference proteome</keyword>
<protein>
    <submittedName>
        <fullName evidence="1">Uncharacterized protein</fullName>
    </submittedName>
</protein>
<dbReference type="VEuPathDB" id="FungiDB:ASPCADRAFT_4125"/>
<dbReference type="EMBL" id="KV907497">
    <property type="protein sequence ID" value="OOF97514.1"/>
    <property type="molecule type" value="Genomic_DNA"/>
</dbReference>
<dbReference type="Proteomes" id="UP000188318">
    <property type="component" value="Unassembled WGS sequence"/>
</dbReference>
<organism evidence="1 2">
    <name type="scientific">Aspergillus carbonarius (strain ITEM 5010)</name>
    <dbReference type="NCBI Taxonomy" id="602072"/>
    <lineage>
        <taxon>Eukaryota</taxon>
        <taxon>Fungi</taxon>
        <taxon>Dikarya</taxon>
        <taxon>Ascomycota</taxon>
        <taxon>Pezizomycotina</taxon>
        <taxon>Eurotiomycetes</taxon>
        <taxon>Eurotiomycetidae</taxon>
        <taxon>Eurotiales</taxon>
        <taxon>Aspergillaceae</taxon>
        <taxon>Aspergillus</taxon>
        <taxon>Aspergillus subgen. Circumdati</taxon>
    </lineage>
</organism>
<gene>
    <name evidence="1" type="ORF">ASPCADRAFT_4125</name>
</gene>
<evidence type="ECO:0000313" key="1">
    <source>
        <dbReference type="EMBL" id="OOF97514.1"/>
    </source>
</evidence>
<reference evidence="2" key="1">
    <citation type="journal article" date="2017" name="Genome Biol.">
        <title>Comparative genomics reveals high biological diversity and specific adaptations in the industrially and medically important fungal genus Aspergillus.</title>
        <authorList>
            <person name="de Vries R.P."/>
            <person name="Riley R."/>
            <person name="Wiebenga A."/>
            <person name="Aguilar-Osorio G."/>
            <person name="Amillis S."/>
            <person name="Uchima C.A."/>
            <person name="Anderluh G."/>
            <person name="Asadollahi M."/>
            <person name="Askin M."/>
            <person name="Barry K."/>
            <person name="Battaglia E."/>
            <person name="Bayram O."/>
            <person name="Benocci T."/>
            <person name="Braus-Stromeyer S.A."/>
            <person name="Caldana C."/>
            <person name="Canovas D."/>
            <person name="Cerqueira G.C."/>
            <person name="Chen F."/>
            <person name="Chen W."/>
            <person name="Choi C."/>
            <person name="Clum A."/>
            <person name="Dos Santos R.A."/>
            <person name="Damasio A.R."/>
            <person name="Diallinas G."/>
            <person name="Emri T."/>
            <person name="Fekete E."/>
            <person name="Flipphi M."/>
            <person name="Freyberg S."/>
            <person name="Gallo A."/>
            <person name="Gournas C."/>
            <person name="Habgood R."/>
            <person name="Hainaut M."/>
            <person name="Harispe M.L."/>
            <person name="Henrissat B."/>
            <person name="Hilden K.S."/>
            <person name="Hope R."/>
            <person name="Hossain A."/>
            <person name="Karabika E."/>
            <person name="Karaffa L."/>
            <person name="Karanyi Z."/>
            <person name="Krasevec N."/>
            <person name="Kuo A."/>
            <person name="Kusch H."/>
            <person name="LaButti K."/>
            <person name="Lagendijk E.L."/>
            <person name="Lapidus A."/>
            <person name="Levasseur A."/>
            <person name="Lindquist E."/>
            <person name="Lipzen A."/>
            <person name="Logrieco A.F."/>
            <person name="MacCabe A."/>
            <person name="Maekelae M.R."/>
            <person name="Malavazi I."/>
            <person name="Melin P."/>
            <person name="Meyer V."/>
            <person name="Mielnichuk N."/>
            <person name="Miskei M."/>
            <person name="Molnar A.P."/>
            <person name="Mule G."/>
            <person name="Ngan C.Y."/>
            <person name="Orejas M."/>
            <person name="Orosz E."/>
            <person name="Ouedraogo J.P."/>
            <person name="Overkamp K.M."/>
            <person name="Park H.-S."/>
            <person name="Perrone G."/>
            <person name="Piumi F."/>
            <person name="Punt P.J."/>
            <person name="Ram A.F."/>
            <person name="Ramon A."/>
            <person name="Rauscher S."/>
            <person name="Record E."/>
            <person name="Riano-Pachon D.M."/>
            <person name="Robert V."/>
            <person name="Roehrig J."/>
            <person name="Ruller R."/>
            <person name="Salamov A."/>
            <person name="Salih N.S."/>
            <person name="Samson R.A."/>
            <person name="Sandor E."/>
            <person name="Sanguinetti M."/>
            <person name="Schuetze T."/>
            <person name="Sepcic K."/>
            <person name="Shelest E."/>
            <person name="Sherlock G."/>
            <person name="Sophianopoulou V."/>
            <person name="Squina F.M."/>
            <person name="Sun H."/>
            <person name="Susca A."/>
            <person name="Todd R.B."/>
            <person name="Tsang A."/>
            <person name="Unkles S.E."/>
            <person name="van de Wiele N."/>
            <person name="van Rossen-Uffink D."/>
            <person name="Oliveira J.V."/>
            <person name="Vesth T.C."/>
            <person name="Visser J."/>
            <person name="Yu J.-H."/>
            <person name="Zhou M."/>
            <person name="Andersen M.R."/>
            <person name="Archer D.B."/>
            <person name="Baker S.E."/>
            <person name="Benoit I."/>
            <person name="Brakhage A.A."/>
            <person name="Braus G.H."/>
            <person name="Fischer R."/>
            <person name="Frisvad J.C."/>
            <person name="Goldman G.H."/>
            <person name="Houbraken J."/>
            <person name="Oakley B."/>
            <person name="Pocsi I."/>
            <person name="Scazzocchio C."/>
            <person name="Seiboth B."/>
            <person name="vanKuyk P.A."/>
            <person name="Wortman J."/>
            <person name="Dyer P.S."/>
            <person name="Grigoriev I.V."/>
        </authorList>
    </citation>
    <scope>NUCLEOTIDE SEQUENCE [LARGE SCALE GENOMIC DNA]</scope>
    <source>
        <strain evidence="2">ITEM 5010</strain>
    </source>
</reference>